<dbReference type="HOGENOM" id="CLU_2524278_0_0_6"/>
<accession>R4YRH8</accession>
<keyword evidence="1" id="KW-1133">Transmembrane helix</keyword>
<dbReference type="EMBL" id="FO203512">
    <property type="protein sequence ID" value="CCK74714.1"/>
    <property type="molecule type" value="Genomic_DNA"/>
</dbReference>
<dbReference type="OrthoDB" id="9923707at2"/>
<keyword evidence="1" id="KW-0812">Transmembrane</keyword>
<gene>
    <name evidence="2" type="ORF">OLEAN_C05380</name>
</gene>
<evidence type="ECO:0000313" key="2">
    <source>
        <dbReference type="EMBL" id="CCK74714.1"/>
    </source>
</evidence>
<keyword evidence="3" id="KW-1185">Reference proteome</keyword>
<sequence>MNIGSLIEANQWIWNLAMTIFWVGAIIISIYIKKVNNLTYPETFLAAAGLKKFKRNWKINIGQFLVMVVPMGLMAYVISSGGSI</sequence>
<feature type="transmembrane region" description="Helical" evidence="1">
    <location>
        <begin position="12"/>
        <end position="32"/>
    </location>
</feature>
<name>R4YRH8_OLEAN</name>
<evidence type="ECO:0000313" key="3">
    <source>
        <dbReference type="Proteomes" id="UP000032749"/>
    </source>
</evidence>
<dbReference type="KEGG" id="oai:OLEAN_C05380"/>
<proteinExistence type="predicted"/>
<dbReference type="Proteomes" id="UP000032749">
    <property type="component" value="Chromosome"/>
</dbReference>
<reference evidence="2 3" key="1">
    <citation type="journal article" date="2013" name="Nat. Commun.">
        <title>Genome sequence and functional genomic analysis of the oil-degrading bacterium Oleispira antarctica.</title>
        <authorList>
            <person name="Kube M."/>
            <person name="Chernikova T.N."/>
            <person name="Al-Ramahi Y."/>
            <person name="Beloqui A."/>
            <person name="Lopez-Cortez N."/>
            <person name="Guazzaroni M.E."/>
            <person name="Heipieper H.J."/>
            <person name="Klages S."/>
            <person name="Kotsyurbenko O.R."/>
            <person name="Langer I."/>
            <person name="Nechitaylo T.Y."/>
            <person name="Lunsdorf H."/>
            <person name="Fernandez M."/>
            <person name="Juarez S."/>
            <person name="Ciordia S."/>
            <person name="Singer A."/>
            <person name="Kagan O."/>
            <person name="Egorova O."/>
            <person name="Petit P.A."/>
            <person name="Stogios P."/>
            <person name="Kim Y."/>
            <person name="Tchigvintsev A."/>
            <person name="Flick R."/>
            <person name="Denaro R."/>
            <person name="Genovese M."/>
            <person name="Albar J.P."/>
            <person name="Reva O.N."/>
            <person name="Martinez-Gomariz M."/>
            <person name="Tran H."/>
            <person name="Ferrer M."/>
            <person name="Savchenko A."/>
            <person name="Yakunin A.F."/>
            <person name="Yakimov M.M."/>
            <person name="Golyshina O.V."/>
            <person name="Reinhardt R."/>
            <person name="Golyshin P.N."/>
        </authorList>
    </citation>
    <scope>NUCLEOTIDE SEQUENCE [LARGE SCALE GENOMIC DNA]</scope>
</reference>
<dbReference type="STRING" id="698738.OLEAN_C05380"/>
<keyword evidence="1" id="KW-0472">Membrane</keyword>
<organism evidence="2 3">
    <name type="scientific">Oleispira antarctica RB-8</name>
    <dbReference type="NCBI Taxonomy" id="698738"/>
    <lineage>
        <taxon>Bacteria</taxon>
        <taxon>Pseudomonadati</taxon>
        <taxon>Pseudomonadota</taxon>
        <taxon>Gammaproteobacteria</taxon>
        <taxon>Oceanospirillales</taxon>
        <taxon>Oceanospirillaceae</taxon>
        <taxon>Oleispira</taxon>
    </lineage>
</organism>
<protein>
    <submittedName>
        <fullName evidence="2">Similar to integron gene cassette protein</fullName>
    </submittedName>
</protein>
<evidence type="ECO:0000256" key="1">
    <source>
        <dbReference type="SAM" id="Phobius"/>
    </source>
</evidence>
<feature type="transmembrane region" description="Helical" evidence="1">
    <location>
        <begin position="59"/>
        <end position="78"/>
    </location>
</feature>
<dbReference type="AlphaFoldDB" id="R4YRH8"/>